<reference evidence="2" key="1">
    <citation type="submission" date="2022-06" db="EMBL/GenBank/DDBJ databases">
        <title>Gramella sediminis sp. nov., isolated from deep-sea sediment of the Indian Ocean.</title>
        <authorList>
            <person name="Yang L."/>
        </authorList>
    </citation>
    <scope>NUCLEOTIDE SEQUENCE</scope>
    <source>
        <strain evidence="2">HMD3159</strain>
    </source>
</reference>
<dbReference type="RefSeq" id="WP_252110924.1">
    <property type="nucleotide sequence ID" value="NZ_JAMSCK010000001.1"/>
</dbReference>
<evidence type="ECO:0000259" key="1">
    <source>
        <dbReference type="PROSITE" id="PS51819"/>
    </source>
</evidence>
<gene>
    <name evidence="2" type="ORF">NE848_04025</name>
</gene>
<dbReference type="InterPro" id="IPR004360">
    <property type="entry name" value="Glyas_Fos-R_dOase_dom"/>
</dbReference>
<evidence type="ECO:0000313" key="3">
    <source>
        <dbReference type="Proteomes" id="UP001155077"/>
    </source>
</evidence>
<dbReference type="PROSITE" id="PS51819">
    <property type="entry name" value="VOC"/>
    <property type="match status" value="1"/>
</dbReference>
<dbReference type="CDD" id="cd07263">
    <property type="entry name" value="VOC_like"/>
    <property type="match status" value="1"/>
</dbReference>
<organism evidence="2 3">
    <name type="scientific">Gramella jeungdoensis</name>
    <dbReference type="NCBI Taxonomy" id="708091"/>
    <lineage>
        <taxon>Bacteria</taxon>
        <taxon>Pseudomonadati</taxon>
        <taxon>Bacteroidota</taxon>
        <taxon>Flavobacteriia</taxon>
        <taxon>Flavobacteriales</taxon>
        <taxon>Flavobacteriaceae</taxon>
        <taxon>Christiangramia</taxon>
    </lineage>
</organism>
<dbReference type="PANTHER" id="PTHR36437:SF2">
    <property type="entry name" value="GLYOXALASE_BLEOMYCIN RESISTANCE PROTEIN_DIOXYGENASE"/>
    <property type="match status" value="1"/>
</dbReference>
<dbReference type="Gene3D" id="3.10.180.10">
    <property type="entry name" value="2,3-Dihydroxybiphenyl 1,2-Dioxygenase, domain 1"/>
    <property type="match status" value="1"/>
</dbReference>
<comment type="caution">
    <text evidence="2">The sequence shown here is derived from an EMBL/GenBank/DDBJ whole genome shotgun (WGS) entry which is preliminary data.</text>
</comment>
<dbReference type="Proteomes" id="UP001155077">
    <property type="component" value="Unassembled WGS sequence"/>
</dbReference>
<sequence>MKVRTIGIPVLDQEKALKFYTEKLGFLKHKDIPVGENHRWLTVVSKEDPKGPEVLLEPSPNNIVPAKEYQKALFRAGIPYTQFNVDDIKGEYERLMEEGVNFSMKPTDVGSALIAILDDTCGNHIQLVQMKN</sequence>
<dbReference type="PANTHER" id="PTHR36437">
    <property type="entry name" value="GLYOXALASE/BLEOMYCIN RESISTANCE PROTEIN/DIOXYGENASE"/>
    <property type="match status" value="1"/>
</dbReference>
<protein>
    <submittedName>
        <fullName evidence="2">VOC family protein</fullName>
    </submittedName>
</protein>
<accession>A0ABT0YYH9</accession>
<dbReference type="Pfam" id="PF00903">
    <property type="entry name" value="Glyoxalase"/>
    <property type="match status" value="1"/>
</dbReference>
<dbReference type="SUPFAM" id="SSF54593">
    <property type="entry name" value="Glyoxalase/Bleomycin resistance protein/Dihydroxybiphenyl dioxygenase"/>
    <property type="match status" value="1"/>
</dbReference>
<dbReference type="EMBL" id="JAMSCK010000001">
    <property type="protein sequence ID" value="MCM8568531.1"/>
    <property type="molecule type" value="Genomic_DNA"/>
</dbReference>
<keyword evidence="3" id="KW-1185">Reference proteome</keyword>
<name>A0ABT0YYH9_9FLAO</name>
<feature type="domain" description="VOC" evidence="1">
    <location>
        <begin position="2"/>
        <end position="130"/>
    </location>
</feature>
<evidence type="ECO:0000313" key="2">
    <source>
        <dbReference type="EMBL" id="MCM8568531.1"/>
    </source>
</evidence>
<dbReference type="InterPro" id="IPR029068">
    <property type="entry name" value="Glyas_Bleomycin-R_OHBP_Dase"/>
</dbReference>
<proteinExistence type="predicted"/>
<dbReference type="InterPro" id="IPR037523">
    <property type="entry name" value="VOC_core"/>
</dbReference>